<dbReference type="PANTHER" id="PTHR30344:SF1">
    <property type="entry name" value="6-PHOSPHOGLUCONOLACTONASE"/>
    <property type="match status" value="1"/>
</dbReference>
<dbReference type="Pfam" id="PF10282">
    <property type="entry name" value="Lactonase"/>
    <property type="match status" value="1"/>
</dbReference>
<protein>
    <submittedName>
        <fullName evidence="2">6-phosphogluconolactonase</fullName>
    </submittedName>
</protein>
<dbReference type="GO" id="GO:0017057">
    <property type="term" value="F:6-phosphogluconolactonase activity"/>
    <property type="evidence" value="ECO:0007669"/>
    <property type="project" value="TreeGrafter"/>
</dbReference>
<dbReference type="InterPro" id="IPR015943">
    <property type="entry name" value="WD40/YVTN_repeat-like_dom_sf"/>
</dbReference>
<dbReference type="PANTHER" id="PTHR30344">
    <property type="entry name" value="6-PHOSPHOGLUCONOLACTONASE-RELATED"/>
    <property type="match status" value="1"/>
</dbReference>
<name>A0A1L8SZA2_9ENTE</name>
<organism evidence="2 3">
    <name type="scientific">Enterococcus devriesei</name>
    <dbReference type="NCBI Taxonomy" id="319970"/>
    <lineage>
        <taxon>Bacteria</taxon>
        <taxon>Bacillati</taxon>
        <taxon>Bacillota</taxon>
        <taxon>Bacilli</taxon>
        <taxon>Lactobacillales</taxon>
        <taxon>Enterococcaceae</taxon>
        <taxon>Enterococcus</taxon>
    </lineage>
</organism>
<dbReference type="EMBL" id="JXKM01000001">
    <property type="protein sequence ID" value="OJG37283.1"/>
    <property type="molecule type" value="Genomic_DNA"/>
</dbReference>
<evidence type="ECO:0000313" key="3">
    <source>
        <dbReference type="Proteomes" id="UP000183700"/>
    </source>
</evidence>
<proteinExistence type="inferred from homology"/>
<sequence>MIQKIILGTYTRRVSEGIYQIELDTTTETLNNLQLVTKETSPTYLAKSKENYLYSVTSHEGEGGVSSYDPQSKLLNIVTEEGAPPCYVAVDDNRQLVYGANYHKGEVNTYAIQNDGSLKAVASIIHTEPTGPHKNQDHAHAHYSDLTPDQRLVVCDLGTDRIYTYDVAETGEIEEVAVYVAEPGTGPRHLVFHPNKALAYLFGELDSSVSVLEYDKTDGSFTQKQKVSTLPADFDGDNGGAAIRISTDGRHLYASNRGHNSIAVFAIDEAGTTIEMIQSISTEGDFPRDFALSSDDAYVVAANQNSDNLTLYRRDAETGLLVMIQKDVYAPESVCVYFD</sequence>
<dbReference type="GO" id="GO:0005829">
    <property type="term" value="C:cytosol"/>
    <property type="evidence" value="ECO:0007669"/>
    <property type="project" value="TreeGrafter"/>
</dbReference>
<dbReference type="InterPro" id="IPR011048">
    <property type="entry name" value="Haem_d1_sf"/>
</dbReference>
<comment type="similarity">
    <text evidence="1">Belongs to the cycloisomerase 2 family.</text>
</comment>
<dbReference type="Gene3D" id="2.130.10.10">
    <property type="entry name" value="YVTN repeat-like/Quinoprotein amine dehydrogenase"/>
    <property type="match status" value="1"/>
</dbReference>
<dbReference type="OrthoDB" id="9790815at2"/>
<dbReference type="STRING" id="319970.RV00_GL000240"/>
<reference evidence="2 3" key="1">
    <citation type="submission" date="2014-12" db="EMBL/GenBank/DDBJ databases">
        <title>Draft genome sequences of 29 type strains of Enterococci.</title>
        <authorList>
            <person name="Zhong Z."/>
            <person name="Sun Z."/>
            <person name="Liu W."/>
            <person name="Zhang W."/>
            <person name="Zhang H."/>
        </authorList>
    </citation>
    <scope>NUCLEOTIDE SEQUENCE [LARGE SCALE GENOMIC DNA]</scope>
    <source>
        <strain evidence="2 3">DSM 22802</strain>
    </source>
</reference>
<dbReference type="RefSeq" id="WP_071860781.1">
    <property type="nucleotide sequence ID" value="NZ_JBHLVS010000018.1"/>
</dbReference>
<gene>
    <name evidence="2" type="ORF">RV00_GL000240</name>
</gene>
<keyword evidence="3" id="KW-1185">Reference proteome</keyword>
<evidence type="ECO:0000313" key="2">
    <source>
        <dbReference type="EMBL" id="OJG37283.1"/>
    </source>
</evidence>
<comment type="caution">
    <text evidence="2">The sequence shown here is derived from an EMBL/GenBank/DDBJ whole genome shotgun (WGS) entry which is preliminary data.</text>
</comment>
<dbReference type="AlphaFoldDB" id="A0A1L8SZA2"/>
<evidence type="ECO:0000256" key="1">
    <source>
        <dbReference type="ARBA" id="ARBA00005564"/>
    </source>
</evidence>
<dbReference type="SUPFAM" id="SSF51004">
    <property type="entry name" value="C-terminal (heme d1) domain of cytochrome cd1-nitrite reductase"/>
    <property type="match status" value="1"/>
</dbReference>
<dbReference type="InterPro" id="IPR050282">
    <property type="entry name" value="Cycloisomerase_2"/>
</dbReference>
<accession>A0A1L8SZA2</accession>
<dbReference type="InterPro" id="IPR019405">
    <property type="entry name" value="Lactonase_7-beta_prop"/>
</dbReference>
<dbReference type="Proteomes" id="UP000183700">
    <property type="component" value="Unassembled WGS sequence"/>
</dbReference>